<gene>
    <name evidence="2" type="ORF">MTR67_035190</name>
</gene>
<dbReference type="Proteomes" id="UP001234989">
    <property type="component" value="Chromosome 8"/>
</dbReference>
<evidence type="ECO:0000313" key="2">
    <source>
        <dbReference type="EMBL" id="WMV41805.1"/>
    </source>
</evidence>
<dbReference type="AlphaFoldDB" id="A0AAF0U9U7"/>
<reference evidence="2" key="1">
    <citation type="submission" date="2023-08" db="EMBL/GenBank/DDBJ databases">
        <title>A de novo genome assembly of Solanum verrucosum Schlechtendal, a Mexican diploid species geographically isolated from the other diploid A-genome species in potato relatives.</title>
        <authorList>
            <person name="Hosaka K."/>
        </authorList>
    </citation>
    <scope>NUCLEOTIDE SEQUENCE</scope>
    <source>
        <tissue evidence="2">Young leaves</tissue>
    </source>
</reference>
<feature type="region of interest" description="Disordered" evidence="1">
    <location>
        <begin position="125"/>
        <end position="153"/>
    </location>
</feature>
<accession>A0AAF0U9U7</accession>
<dbReference type="Gene3D" id="3.30.530.20">
    <property type="match status" value="1"/>
</dbReference>
<keyword evidence="3" id="KW-1185">Reference proteome</keyword>
<proteinExistence type="predicted"/>
<evidence type="ECO:0000256" key="1">
    <source>
        <dbReference type="SAM" id="MobiDB-lite"/>
    </source>
</evidence>
<dbReference type="EMBL" id="CP133619">
    <property type="protein sequence ID" value="WMV41805.1"/>
    <property type="molecule type" value="Genomic_DNA"/>
</dbReference>
<organism evidence="2 3">
    <name type="scientific">Solanum verrucosum</name>
    <dbReference type="NCBI Taxonomy" id="315347"/>
    <lineage>
        <taxon>Eukaryota</taxon>
        <taxon>Viridiplantae</taxon>
        <taxon>Streptophyta</taxon>
        <taxon>Embryophyta</taxon>
        <taxon>Tracheophyta</taxon>
        <taxon>Spermatophyta</taxon>
        <taxon>Magnoliopsida</taxon>
        <taxon>eudicotyledons</taxon>
        <taxon>Gunneridae</taxon>
        <taxon>Pentapetalae</taxon>
        <taxon>asterids</taxon>
        <taxon>lamiids</taxon>
        <taxon>Solanales</taxon>
        <taxon>Solanaceae</taxon>
        <taxon>Solanoideae</taxon>
        <taxon>Solaneae</taxon>
        <taxon>Solanum</taxon>
    </lineage>
</organism>
<protein>
    <submittedName>
        <fullName evidence="2">Uncharacterized protein</fullName>
    </submittedName>
</protein>
<sequence length="153" mass="16482">MGVKGKLTVSVEVKCGGHLVHDLFHMNTHHIANITPKNVNCFEIHEGRAFVKSRRLNKLRKSKGAFAFARGSISVGFAYTNLGLIRDVREGSESLTPCDCSFSSPITRGSDRAGVSGWACGVASPRGCAREATPTKGRAREVSPEPQVEGLED</sequence>
<dbReference type="InterPro" id="IPR023393">
    <property type="entry name" value="START-like_dom_sf"/>
</dbReference>
<evidence type="ECO:0000313" key="3">
    <source>
        <dbReference type="Proteomes" id="UP001234989"/>
    </source>
</evidence>
<name>A0AAF0U9U7_SOLVR</name>